<feature type="domain" description="Exoribonuclease phosphorolytic" evidence="11">
    <location>
        <begin position="31"/>
        <end position="163"/>
    </location>
</feature>
<evidence type="ECO:0000313" key="13">
    <source>
        <dbReference type="EMBL" id="ROT69600.1"/>
    </source>
</evidence>
<dbReference type="GO" id="GO:0071035">
    <property type="term" value="P:nuclear polyadenylation-dependent rRNA catabolic process"/>
    <property type="evidence" value="ECO:0007669"/>
    <property type="project" value="TreeGrafter"/>
</dbReference>
<evidence type="ECO:0000256" key="6">
    <source>
        <dbReference type="ARBA" id="ARBA00022884"/>
    </source>
</evidence>
<dbReference type="EMBL" id="QCYY01002546">
    <property type="protein sequence ID" value="ROT69600.1"/>
    <property type="molecule type" value="Genomic_DNA"/>
</dbReference>
<evidence type="ECO:0000256" key="1">
    <source>
        <dbReference type="ARBA" id="ARBA00004123"/>
    </source>
</evidence>
<keyword evidence="14" id="KW-1185">Reference proteome</keyword>
<dbReference type="STRING" id="6689.A0A423SZA4"/>
<dbReference type="GO" id="GO:0000176">
    <property type="term" value="C:nuclear exosome (RNase complex)"/>
    <property type="evidence" value="ECO:0007669"/>
    <property type="project" value="TreeGrafter"/>
</dbReference>
<protein>
    <recommendedName>
        <fullName evidence="4">Exosome complex component RRP45</fullName>
    </recommendedName>
    <alternativeName>
        <fullName evidence="8">Exosome component 9</fullName>
    </alternativeName>
</protein>
<evidence type="ECO:0000259" key="12">
    <source>
        <dbReference type="Pfam" id="PF03725"/>
    </source>
</evidence>
<dbReference type="InterPro" id="IPR015847">
    <property type="entry name" value="ExoRNase_PH_dom2"/>
</dbReference>
<evidence type="ECO:0000256" key="2">
    <source>
        <dbReference type="ARBA" id="ARBA00004496"/>
    </source>
</evidence>
<dbReference type="InterPro" id="IPR033100">
    <property type="entry name" value="Rrp45"/>
</dbReference>
<proteinExistence type="inferred from homology"/>
<dbReference type="GO" id="GO:0034473">
    <property type="term" value="P:U1 snRNA 3'-end processing"/>
    <property type="evidence" value="ECO:0007669"/>
    <property type="project" value="TreeGrafter"/>
</dbReference>
<dbReference type="InterPro" id="IPR036345">
    <property type="entry name" value="ExoRNase_PH_dom2_sf"/>
</dbReference>
<evidence type="ECO:0000256" key="4">
    <source>
        <dbReference type="ARBA" id="ARBA00019572"/>
    </source>
</evidence>
<dbReference type="Pfam" id="PF03725">
    <property type="entry name" value="RNase_PH_C"/>
    <property type="match status" value="1"/>
</dbReference>
<keyword evidence="10" id="KW-1133">Transmembrane helix</keyword>
<dbReference type="PANTHER" id="PTHR11097:SF14">
    <property type="entry name" value="EXOSOME COMPLEX COMPONENT RRP45"/>
    <property type="match status" value="1"/>
</dbReference>
<reference evidence="13 14" key="1">
    <citation type="submission" date="2018-04" db="EMBL/GenBank/DDBJ databases">
        <authorList>
            <person name="Zhang X."/>
            <person name="Yuan J."/>
            <person name="Li F."/>
            <person name="Xiang J."/>
        </authorList>
    </citation>
    <scope>NUCLEOTIDE SEQUENCE [LARGE SCALE GENOMIC DNA]</scope>
    <source>
        <tissue evidence="13">Muscle</tissue>
    </source>
</reference>
<dbReference type="OrthoDB" id="5824032at2759"/>
<comment type="similarity">
    <text evidence="3">Belongs to the RNase PH family.</text>
</comment>
<keyword evidence="10" id="KW-0812">Transmembrane</keyword>
<dbReference type="InterPro" id="IPR020568">
    <property type="entry name" value="Ribosomal_Su5_D2-typ_SF"/>
</dbReference>
<comment type="subcellular location">
    <subcellularLocation>
        <location evidence="2">Cytoplasm</location>
    </subcellularLocation>
    <subcellularLocation>
        <location evidence="1">Nucleus</location>
    </subcellularLocation>
</comment>
<dbReference type="SUPFAM" id="SSF55666">
    <property type="entry name" value="Ribonuclease PH domain 2-like"/>
    <property type="match status" value="1"/>
</dbReference>
<dbReference type="Gene3D" id="3.30.230.70">
    <property type="entry name" value="GHMP Kinase, N-terminal domain"/>
    <property type="match status" value="1"/>
</dbReference>
<dbReference type="PANTHER" id="PTHR11097">
    <property type="entry name" value="EXOSOME COMPLEX EXONUCLEASE RIBOSOMAL RNA PROCESSING PROTEIN"/>
    <property type="match status" value="1"/>
</dbReference>
<evidence type="ECO:0000256" key="3">
    <source>
        <dbReference type="ARBA" id="ARBA00006678"/>
    </source>
</evidence>
<keyword evidence="10" id="KW-0472">Membrane</keyword>
<dbReference type="CDD" id="cd11368">
    <property type="entry name" value="RNase_PH_RRP45"/>
    <property type="match status" value="1"/>
</dbReference>
<evidence type="ECO:0000313" key="14">
    <source>
        <dbReference type="Proteomes" id="UP000283509"/>
    </source>
</evidence>
<dbReference type="InterPro" id="IPR019174">
    <property type="entry name" value="NADH_DH_b-subcmplx_su6"/>
</dbReference>
<reference evidence="13 14" key="2">
    <citation type="submission" date="2019-01" db="EMBL/GenBank/DDBJ databases">
        <title>The decoding of complex shrimp genome reveals the adaptation for benthos swimmer, frequently molting mechanism and breeding impact on genome.</title>
        <authorList>
            <person name="Sun Y."/>
            <person name="Gao Y."/>
            <person name="Yu Y."/>
        </authorList>
    </citation>
    <scope>NUCLEOTIDE SEQUENCE [LARGE SCALE GENOMIC DNA]</scope>
    <source>
        <tissue evidence="13">Muscle</tissue>
    </source>
</reference>
<comment type="caution">
    <text evidence="13">The sequence shown here is derived from an EMBL/GenBank/DDBJ whole genome shotgun (WGS) entry which is preliminary data.</text>
</comment>
<dbReference type="InterPro" id="IPR001247">
    <property type="entry name" value="ExoRNase_PH_dom1"/>
</dbReference>
<keyword evidence="6" id="KW-0694">RNA-binding</keyword>
<evidence type="ECO:0000259" key="11">
    <source>
        <dbReference type="Pfam" id="PF01138"/>
    </source>
</evidence>
<organism evidence="13 14">
    <name type="scientific">Penaeus vannamei</name>
    <name type="common">Whiteleg shrimp</name>
    <name type="synonym">Litopenaeus vannamei</name>
    <dbReference type="NCBI Taxonomy" id="6689"/>
    <lineage>
        <taxon>Eukaryota</taxon>
        <taxon>Metazoa</taxon>
        <taxon>Ecdysozoa</taxon>
        <taxon>Arthropoda</taxon>
        <taxon>Crustacea</taxon>
        <taxon>Multicrustacea</taxon>
        <taxon>Malacostraca</taxon>
        <taxon>Eumalacostraca</taxon>
        <taxon>Eucarida</taxon>
        <taxon>Decapoda</taxon>
        <taxon>Dendrobranchiata</taxon>
        <taxon>Penaeoidea</taxon>
        <taxon>Penaeidae</taxon>
        <taxon>Penaeus</taxon>
    </lineage>
</organism>
<dbReference type="GO" id="GO:0035925">
    <property type="term" value="F:mRNA 3'-UTR AU-rich region binding"/>
    <property type="evidence" value="ECO:0007669"/>
    <property type="project" value="TreeGrafter"/>
</dbReference>
<dbReference type="GO" id="GO:0071038">
    <property type="term" value="P:TRAMP-dependent tRNA surveillance pathway"/>
    <property type="evidence" value="ECO:0007669"/>
    <property type="project" value="TreeGrafter"/>
</dbReference>
<accession>A0A423SZA4</accession>
<dbReference type="InterPro" id="IPR027408">
    <property type="entry name" value="PNPase/RNase_PH_dom_sf"/>
</dbReference>
<sequence>MKETPLSSCERNSVISAIQKGLRHDNREFLEVRDINISFGKDFGSCTVTLGLTRVLAQVTCEVVEPRPSRPSEGKISISVHLSPMAAPHFEPGRGNDLVEELQQILDRNIKESRCLDLESLCILAEESVWQLRVDVTVLNHAGNLGDACNLASVAALRHFHRPDVTVEEDGRVTIHTLEEREPIPTFMKKVPVCLTYAFFMVDEKCHMLMDPSDLEERVMSGKLIVGLNPHGEITSMMFPGRVALQKREIMNCIQNAFLKAKASAEMVARVVDDDVMKRKSLVKPAGYTNCLVSDSTYRRKKIDELIENEIRGEFVVPEEPMEEGGPKIEDRMYDSEEEEEEEESTESSIPKKPVQAALQAHKVSTHEVFFHRPVSFPLNFQPDQLLELGKRNRMPQSDTGGVKAFPIEGPFKNERTRLAGMTDADRAYRKQWLKDQILSPNEPRTVPGFYEARYNPIRRFYRWPLDTLFKPLVSVMGLQRAAKYRWFTGKFAMAGGAALLTYYYFKYNANDWTRKGGWRVLEARPIITPADSRYPMVSDRKEASDYAARGFKSSPI</sequence>
<dbReference type="Pfam" id="PF01138">
    <property type="entry name" value="RNase_PH"/>
    <property type="match status" value="1"/>
</dbReference>
<dbReference type="GO" id="GO:0071028">
    <property type="term" value="P:nuclear mRNA surveillance"/>
    <property type="evidence" value="ECO:0007669"/>
    <property type="project" value="TreeGrafter"/>
</dbReference>
<dbReference type="AlphaFoldDB" id="A0A423SZA4"/>
<keyword evidence="7" id="KW-0539">Nucleus</keyword>
<dbReference type="GO" id="GO:0034475">
    <property type="term" value="P:U4 snRNA 3'-end processing"/>
    <property type="evidence" value="ECO:0007669"/>
    <property type="project" value="TreeGrafter"/>
</dbReference>
<feature type="region of interest" description="Disordered" evidence="9">
    <location>
        <begin position="320"/>
        <end position="354"/>
    </location>
</feature>
<dbReference type="GO" id="GO:0006120">
    <property type="term" value="P:mitochondrial electron transport, NADH to ubiquinone"/>
    <property type="evidence" value="ECO:0007669"/>
    <property type="project" value="InterPro"/>
</dbReference>
<dbReference type="GO" id="GO:0005739">
    <property type="term" value="C:mitochondrion"/>
    <property type="evidence" value="ECO:0007669"/>
    <property type="project" value="GOC"/>
</dbReference>
<evidence type="ECO:0000256" key="8">
    <source>
        <dbReference type="ARBA" id="ARBA00032660"/>
    </source>
</evidence>
<feature type="compositionally biased region" description="Basic and acidic residues" evidence="9">
    <location>
        <begin position="325"/>
        <end position="335"/>
    </location>
</feature>
<feature type="transmembrane region" description="Helical" evidence="10">
    <location>
        <begin position="485"/>
        <end position="506"/>
    </location>
</feature>
<evidence type="ECO:0000256" key="10">
    <source>
        <dbReference type="SAM" id="Phobius"/>
    </source>
</evidence>
<evidence type="ECO:0000256" key="5">
    <source>
        <dbReference type="ARBA" id="ARBA00022490"/>
    </source>
</evidence>
<dbReference type="GO" id="GO:0000467">
    <property type="term" value="P:exonucleolytic trimming to generate mature 3'-end of 5.8S rRNA from tricistronic rRNA transcript (SSU-rRNA, 5.8S rRNA, LSU-rRNA)"/>
    <property type="evidence" value="ECO:0007669"/>
    <property type="project" value="TreeGrafter"/>
</dbReference>
<dbReference type="GO" id="GO:0016075">
    <property type="term" value="P:rRNA catabolic process"/>
    <property type="evidence" value="ECO:0007669"/>
    <property type="project" value="TreeGrafter"/>
</dbReference>
<dbReference type="Proteomes" id="UP000283509">
    <property type="component" value="Unassembled WGS sequence"/>
</dbReference>
<name>A0A423SZA4_PENVA</name>
<dbReference type="InterPro" id="IPR050590">
    <property type="entry name" value="Exosome_comp_Rrp42_subfam"/>
</dbReference>
<dbReference type="GO" id="GO:0000177">
    <property type="term" value="C:cytoplasmic exosome (RNase complex)"/>
    <property type="evidence" value="ECO:0007669"/>
    <property type="project" value="TreeGrafter"/>
</dbReference>
<gene>
    <name evidence="13" type="ORF">C7M84_012188</name>
</gene>
<dbReference type="Pfam" id="PF09782">
    <property type="entry name" value="NDUF_B6"/>
    <property type="match status" value="1"/>
</dbReference>
<evidence type="ECO:0000256" key="9">
    <source>
        <dbReference type="SAM" id="MobiDB-lite"/>
    </source>
</evidence>
<dbReference type="SUPFAM" id="SSF54211">
    <property type="entry name" value="Ribosomal protein S5 domain 2-like"/>
    <property type="match status" value="1"/>
</dbReference>
<dbReference type="GO" id="GO:0034476">
    <property type="term" value="P:U5 snRNA 3'-end processing"/>
    <property type="evidence" value="ECO:0007669"/>
    <property type="project" value="TreeGrafter"/>
</dbReference>
<evidence type="ECO:0000256" key="7">
    <source>
        <dbReference type="ARBA" id="ARBA00023242"/>
    </source>
</evidence>
<feature type="domain" description="Exoribonuclease phosphorolytic" evidence="12">
    <location>
        <begin position="191"/>
        <end position="257"/>
    </location>
</feature>
<keyword evidence="5" id="KW-0963">Cytoplasm</keyword>
<feature type="compositionally biased region" description="Acidic residues" evidence="9">
    <location>
        <begin position="336"/>
        <end position="346"/>
    </location>
</feature>